<feature type="compositionally biased region" description="Polar residues" evidence="1">
    <location>
        <begin position="336"/>
        <end position="346"/>
    </location>
</feature>
<gene>
    <name evidence="2" type="ORF">BDV98DRAFT_368855</name>
</gene>
<evidence type="ECO:0000313" key="3">
    <source>
        <dbReference type="Proteomes" id="UP000305067"/>
    </source>
</evidence>
<evidence type="ECO:0000256" key="1">
    <source>
        <dbReference type="SAM" id="MobiDB-lite"/>
    </source>
</evidence>
<sequence length="415" mass="47054">MAGDQTNAHQHSSRQTLSLFPFCGVPRSRSWNNNKLAPNMSSSGDKQPFRKQSTTKPPSDPYEFKMQTQSAALNDYSIWTGEGVPPHRLGNEADFYIHRVFDSHGETDYRLYFKSHGQWKRYLQEARSKQEAHAISHPIYTDAILFVGASNVRWVSSWQVYKNVRRQHELNATSEKHLPRRLWIICQGLCERDASAATDPKGKRNAREREKRRRQARWHSGSRAGSSYTGSPKLEEFSDNSAFGSDYEGTPEHESKSSPAFHHASPHFNRHRSSLPTPPPTGESYPSLRKRSATAPSLAGLNQSSGYPTPPSSQPDPRFQPHGQFPMHQQYHEHPSNSQYLSSHHFQPQQQHYPSPLYSYQPSPAHHSNPQYQPNPQYQSHQSHPQHHESSPSAAGSSSNASGSEVPRAGRPWEL</sequence>
<dbReference type="EMBL" id="ML178873">
    <property type="protein sequence ID" value="TFK95848.1"/>
    <property type="molecule type" value="Genomic_DNA"/>
</dbReference>
<name>A0A5C3Q6K8_9AGAR</name>
<feature type="compositionally biased region" description="Low complexity" evidence="1">
    <location>
        <begin position="391"/>
        <end position="404"/>
    </location>
</feature>
<dbReference type="AlphaFoldDB" id="A0A5C3Q6K8"/>
<feature type="compositionally biased region" description="Polar residues" evidence="1">
    <location>
        <begin position="31"/>
        <end position="57"/>
    </location>
</feature>
<keyword evidence="3" id="KW-1185">Reference proteome</keyword>
<feature type="compositionally biased region" description="Low complexity" evidence="1">
    <location>
        <begin position="347"/>
        <end position="383"/>
    </location>
</feature>
<feature type="region of interest" description="Disordered" evidence="1">
    <location>
        <begin position="195"/>
        <end position="415"/>
    </location>
</feature>
<feature type="compositionally biased region" description="Basic and acidic residues" evidence="1">
    <location>
        <begin position="195"/>
        <end position="209"/>
    </location>
</feature>
<proteinExistence type="predicted"/>
<accession>A0A5C3Q6K8</accession>
<reference evidence="2 3" key="1">
    <citation type="journal article" date="2019" name="Nat. Ecol. Evol.">
        <title>Megaphylogeny resolves global patterns of mushroom evolution.</title>
        <authorList>
            <person name="Varga T."/>
            <person name="Krizsan K."/>
            <person name="Foldi C."/>
            <person name="Dima B."/>
            <person name="Sanchez-Garcia M."/>
            <person name="Sanchez-Ramirez S."/>
            <person name="Szollosi G.J."/>
            <person name="Szarkandi J.G."/>
            <person name="Papp V."/>
            <person name="Albert L."/>
            <person name="Andreopoulos W."/>
            <person name="Angelini C."/>
            <person name="Antonin V."/>
            <person name="Barry K.W."/>
            <person name="Bougher N.L."/>
            <person name="Buchanan P."/>
            <person name="Buyck B."/>
            <person name="Bense V."/>
            <person name="Catcheside P."/>
            <person name="Chovatia M."/>
            <person name="Cooper J."/>
            <person name="Damon W."/>
            <person name="Desjardin D."/>
            <person name="Finy P."/>
            <person name="Geml J."/>
            <person name="Haridas S."/>
            <person name="Hughes K."/>
            <person name="Justo A."/>
            <person name="Karasinski D."/>
            <person name="Kautmanova I."/>
            <person name="Kiss B."/>
            <person name="Kocsube S."/>
            <person name="Kotiranta H."/>
            <person name="LaButti K.M."/>
            <person name="Lechner B.E."/>
            <person name="Liimatainen K."/>
            <person name="Lipzen A."/>
            <person name="Lukacs Z."/>
            <person name="Mihaltcheva S."/>
            <person name="Morgado L.N."/>
            <person name="Niskanen T."/>
            <person name="Noordeloos M.E."/>
            <person name="Ohm R.A."/>
            <person name="Ortiz-Santana B."/>
            <person name="Ovrebo C."/>
            <person name="Racz N."/>
            <person name="Riley R."/>
            <person name="Savchenko A."/>
            <person name="Shiryaev A."/>
            <person name="Soop K."/>
            <person name="Spirin V."/>
            <person name="Szebenyi C."/>
            <person name="Tomsovsky M."/>
            <person name="Tulloss R.E."/>
            <person name="Uehling J."/>
            <person name="Grigoriev I.V."/>
            <person name="Vagvolgyi C."/>
            <person name="Papp T."/>
            <person name="Martin F.M."/>
            <person name="Miettinen O."/>
            <person name="Hibbett D.S."/>
            <person name="Nagy L.G."/>
        </authorList>
    </citation>
    <scope>NUCLEOTIDE SEQUENCE [LARGE SCALE GENOMIC DNA]</scope>
    <source>
        <strain evidence="2 3">CBS 309.79</strain>
    </source>
</reference>
<dbReference type="Proteomes" id="UP000305067">
    <property type="component" value="Unassembled WGS sequence"/>
</dbReference>
<evidence type="ECO:0000313" key="2">
    <source>
        <dbReference type="EMBL" id="TFK95848.1"/>
    </source>
</evidence>
<feature type="region of interest" description="Disordered" evidence="1">
    <location>
        <begin position="31"/>
        <end position="63"/>
    </location>
</feature>
<protein>
    <submittedName>
        <fullName evidence="2">Uncharacterized protein</fullName>
    </submittedName>
</protein>
<feature type="compositionally biased region" description="Basic residues" evidence="1">
    <location>
        <begin position="264"/>
        <end position="273"/>
    </location>
</feature>
<organism evidence="2 3">
    <name type="scientific">Pterulicium gracile</name>
    <dbReference type="NCBI Taxonomy" id="1884261"/>
    <lineage>
        <taxon>Eukaryota</taxon>
        <taxon>Fungi</taxon>
        <taxon>Dikarya</taxon>
        <taxon>Basidiomycota</taxon>
        <taxon>Agaricomycotina</taxon>
        <taxon>Agaricomycetes</taxon>
        <taxon>Agaricomycetidae</taxon>
        <taxon>Agaricales</taxon>
        <taxon>Pleurotineae</taxon>
        <taxon>Pterulaceae</taxon>
        <taxon>Pterulicium</taxon>
    </lineage>
</organism>